<dbReference type="Proteomes" id="UP000271974">
    <property type="component" value="Unassembled WGS sequence"/>
</dbReference>
<evidence type="ECO:0000256" key="1">
    <source>
        <dbReference type="ARBA" id="ARBA00007692"/>
    </source>
</evidence>
<dbReference type="InterPro" id="IPR038538">
    <property type="entry name" value="MTERF_sf"/>
</dbReference>
<dbReference type="Pfam" id="PF02536">
    <property type="entry name" value="mTERF"/>
    <property type="match status" value="1"/>
</dbReference>
<reference evidence="3 4" key="1">
    <citation type="submission" date="2019-01" db="EMBL/GenBank/DDBJ databases">
        <title>A draft genome assembly of the solar-powered sea slug Elysia chlorotica.</title>
        <authorList>
            <person name="Cai H."/>
            <person name="Li Q."/>
            <person name="Fang X."/>
            <person name="Li J."/>
            <person name="Curtis N.E."/>
            <person name="Altenburger A."/>
            <person name="Shibata T."/>
            <person name="Feng M."/>
            <person name="Maeda T."/>
            <person name="Schwartz J.A."/>
            <person name="Shigenobu S."/>
            <person name="Lundholm N."/>
            <person name="Nishiyama T."/>
            <person name="Yang H."/>
            <person name="Hasebe M."/>
            <person name="Li S."/>
            <person name="Pierce S.K."/>
            <person name="Wang J."/>
        </authorList>
    </citation>
    <scope>NUCLEOTIDE SEQUENCE [LARGE SCALE GENOMIC DNA]</scope>
    <source>
        <strain evidence="3">EC2010</strain>
        <tissue evidence="3">Whole organism of an adult</tissue>
    </source>
</reference>
<dbReference type="OrthoDB" id="637682at2759"/>
<protein>
    <submittedName>
        <fullName evidence="3">Uncharacterized protein</fullName>
    </submittedName>
</protein>
<dbReference type="STRING" id="188477.A0A3S1ATU1"/>
<proteinExistence type="inferred from homology"/>
<evidence type="ECO:0000313" key="4">
    <source>
        <dbReference type="Proteomes" id="UP000271974"/>
    </source>
</evidence>
<comment type="caution">
    <text evidence="3">The sequence shown here is derived from an EMBL/GenBank/DDBJ whole genome shotgun (WGS) entry which is preliminary data.</text>
</comment>
<dbReference type="PANTHER" id="PTHR13068:SF112">
    <property type="entry name" value="TRANSCRIPTION TERMINATION FACTOR 3, MITOCHONDRIAL"/>
    <property type="match status" value="1"/>
</dbReference>
<dbReference type="SMART" id="SM00733">
    <property type="entry name" value="Mterf"/>
    <property type="match status" value="2"/>
</dbReference>
<comment type="similarity">
    <text evidence="1">Belongs to the mTERF family.</text>
</comment>
<dbReference type="Gene3D" id="1.25.70.10">
    <property type="entry name" value="Transcription termination factor 3, mitochondrial"/>
    <property type="match status" value="1"/>
</dbReference>
<accession>A0A3S1ATU1</accession>
<evidence type="ECO:0000313" key="3">
    <source>
        <dbReference type="EMBL" id="RUS71922.1"/>
    </source>
</evidence>
<dbReference type="AlphaFoldDB" id="A0A3S1ATU1"/>
<organism evidence="3 4">
    <name type="scientific">Elysia chlorotica</name>
    <name type="common">Eastern emerald elysia</name>
    <name type="synonym">Sea slug</name>
    <dbReference type="NCBI Taxonomy" id="188477"/>
    <lineage>
        <taxon>Eukaryota</taxon>
        <taxon>Metazoa</taxon>
        <taxon>Spiralia</taxon>
        <taxon>Lophotrochozoa</taxon>
        <taxon>Mollusca</taxon>
        <taxon>Gastropoda</taxon>
        <taxon>Heterobranchia</taxon>
        <taxon>Euthyneura</taxon>
        <taxon>Panpulmonata</taxon>
        <taxon>Sacoglossa</taxon>
        <taxon>Placobranchoidea</taxon>
        <taxon>Plakobranchidae</taxon>
        <taxon>Elysia</taxon>
    </lineage>
</organism>
<evidence type="ECO:0000256" key="2">
    <source>
        <dbReference type="ARBA" id="ARBA00022946"/>
    </source>
</evidence>
<dbReference type="EMBL" id="RQTK01001140">
    <property type="protein sequence ID" value="RUS71922.1"/>
    <property type="molecule type" value="Genomic_DNA"/>
</dbReference>
<name>A0A3S1ATU1_ELYCH</name>
<keyword evidence="4" id="KW-1185">Reference proteome</keyword>
<keyword evidence="2" id="KW-0809">Transit peptide</keyword>
<dbReference type="InterPro" id="IPR003690">
    <property type="entry name" value="MTERF"/>
</dbReference>
<dbReference type="PANTHER" id="PTHR13068">
    <property type="entry name" value="CGI-12 PROTEIN-RELATED"/>
    <property type="match status" value="1"/>
</dbReference>
<gene>
    <name evidence="3" type="ORF">EGW08_020315</name>
</gene>
<dbReference type="GO" id="GO:0003676">
    <property type="term" value="F:nucleic acid binding"/>
    <property type="evidence" value="ECO:0007669"/>
    <property type="project" value="InterPro"/>
</dbReference>
<sequence length="257" mass="29044">MDDKEFEKNLLPVSVDEMTIPELSRHALNLVPYVSRSETLQNLVKLGVNLDMVQRVEGVAELLLQSQFDRDIAPLIHLLHLAGVPAESMGLMITRNPLLLTQSVEDLSSRIGYLLHKNFSQTEVASIVTRAPVTLLMDPVKMDSKLAFLQTTFDLTGQEVRQVILKYPKLIPWRRDMIANVRFHLQEFLVLSKPQLKEMLLKEPKIFFSRQQQTFSIAHGLEPASSRCPMTVPLLITKSLSSSSTLSRSSPTLHFVS</sequence>